<keyword evidence="4" id="KW-1185">Reference proteome</keyword>
<sequence length="495" mass="55466">MNSPTMKSEQLTPKLSPMSFCLDDQKNAGTFQNMLNSPTKLKLDTGSIGNSLLYPTSLSKLSELSRGGRSRQRRGSDTMRSVSPIRFQFFNNTPKMLKREYLSQTNNNLPLLSALLKNSKKPSKATTGDDQSLNSDPLNIEQNIIRQSIKDKLEQLRSSEQTARAQNENPKSTPVAAKEHTEEPPSQKPFEDSVSLPTTIHAAPSEKILDHVEPKLEDKENRAVSNGSAQCLHAEISELPGDINLDNFPTDKNGFVQYGPKSNNNNRYSFISSTSTDYEPEWYDGQQHISMHIPSMTNSTEEANSLEKSNLDIKIKQLELEITELKLQNEKLVHSMTTNRYIEERFMLEVMKDPSIQAQRSQRDIERKVKQLEKKFFSCKKVLKKLTESPTVVAASTSKTDGNSARIPCPKTRLARVSVLDLKKIEEQPDSSSGISSEEEHCVNEDAEANTYEDLNTVRAEESIPALSSATSVQSRESRGGFQLNLPVQVDKEGK</sequence>
<feature type="compositionally biased region" description="Polar residues" evidence="2">
    <location>
        <begin position="158"/>
        <end position="172"/>
    </location>
</feature>
<dbReference type="OrthoDB" id="4035554at2759"/>
<evidence type="ECO:0000256" key="2">
    <source>
        <dbReference type="SAM" id="MobiDB-lite"/>
    </source>
</evidence>
<dbReference type="EMBL" id="ALIE01000144">
    <property type="protein sequence ID" value="EJS42663.1"/>
    <property type="molecule type" value="Genomic_DNA"/>
</dbReference>
<feature type="compositionally biased region" description="Basic and acidic residues" evidence="2">
    <location>
        <begin position="177"/>
        <end position="191"/>
    </location>
</feature>
<proteinExistence type="predicted"/>
<feature type="region of interest" description="Disordered" evidence="2">
    <location>
        <begin position="120"/>
        <end position="139"/>
    </location>
</feature>
<feature type="region of interest" description="Disordered" evidence="2">
    <location>
        <begin position="427"/>
        <end position="495"/>
    </location>
</feature>
<protein>
    <submittedName>
        <fullName evidence="3">Mmr1p</fullName>
    </submittedName>
</protein>
<feature type="region of interest" description="Disordered" evidence="2">
    <location>
        <begin position="156"/>
        <end position="193"/>
    </location>
</feature>
<comment type="caution">
    <text evidence="3">The sequence shown here is derived from an EMBL/GenBank/DDBJ whole genome shotgun (WGS) entry which is preliminary data.</text>
</comment>
<feature type="compositionally biased region" description="Polar residues" evidence="2">
    <location>
        <begin position="124"/>
        <end position="139"/>
    </location>
</feature>
<reference evidence="3 4" key="1">
    <citation type="journal article" date="2013" name="BMC Genomics">
        <title>High quality de novo sequencing and assembly of the Saccharomyces arboricolus genome.</title>
        <authorList>
            <person name="Liti G."/>
            <person name="Nguyen Ba A.N."/>
            <person name="Blythe M."/>
            <person name="Mueller C.A."/>
            <person name="Bergstroem A."/>
            <person name="Cubillos F.A."/>
            <person name="Dafhnis-Calas F."/>
            <person name="Khoshraftar S."/>
            <person name="Malla S."/>
            <person name="Mehta N."/>
            <person name="Siow C.C."/>
            <person name="Warringer J."/>
            <person name="Moses A.M."/>
            <person name="Louis E.J."/>
            <person name="Nieduszynski C.A."/>
        </authorList>
    </citation>
    <scope>NUCLEOTIDE SEQUENCE [LARGE SCALE GENOMIC DNA]</scope>
    <source>
        <strain evidence="4">H-6 / AS 2.3317 / CBS 10644</strain>
    </source>
</reference>
<evidence type="ECO:0000256" key="1">
    <source>
        <dbReference type="SAM" id="Coils"/>
    </source>
</evidence>
<evidence type="ECO:0000313" key="4">
    <source>
        <dbReference type="Proteomes" id="UP000006968"/>
    </source>
</evidence>
<feature type="coiled-coil region" evidence="1">
    <location>
        <begin position="308"/>
        <end position="375"/>
    </location>
</feature>
<dbReference type="AlphaFoldDB" id="J8PZ83"/>
<dbReference type="Pfam" id="PF08505">
    <property type="entry name" value="MMR1"/>
    <property type="match status" value="1"/>
</dbReference>
<dbReference type="Proteomes" id="UP000006968">
    <property type="component" value="Chromosome XII"/>
</dbReference>
<name>J8PZ83_SACAR</name>
<accession>J8PZ83</accession>
<evidence type="ECO:0000313" key="3">
    <source>
        <dbReference type="EMBL" id="EJS42663.1"/>
    </source>
</evidence>
<dbReference type="InterPro" id="IPR013712">
    <property type="entry name" value="MMR1"/>
</dbReference>
<dbReference type="HOGENOM" id="CLU_029804_0_0_1"/>
<gene>
    <name evidence="3" type="ORF">SU7_2249</name>
</gene>
<organism evidence="3 4">
    <name type="scientific">Saccharomyces arboricola (strain H-6 / AS 2.3317 / CBS 10644)</name>
    <name type="common">Yeast</name>
    <dbReference type="NCBI Taxonomy" id="1160507"/>
    <lineage>
        <taxon>Eukaryota</taxon>
        <taxon>Fungi</taxon>
        <taxon>Dikarya</taxon>
        <taxon>Ascomycota</taxon>
        <taxon>Saccharomycotina</taxon>
        <taxon>Saccharomycetes</taxon>
        <taxon>Saccharomycetales</taxon>
        <taxon>Saccharomycetaceae</taxon>
        <taxon>Saccharomyces</taxon>
    </lineage>
</organism>
<keyword evidence="1" id="KW-0175">Coiled coil</keyword>
<feature type="compositionally biased region" description="Polar residues" evidence="2">
    <location>
        <begin position="466"/>
        <end position="475"/>
    </location>
</feature>